<evidence type="ECO:0000313" key="2">
    <source>
        <dbReference type="Proteomes" id="UP000299102"/>
    </source>
</evidence>
<evidence type="ECO:0000313" key="1">
    <source>
        <dbReference type="EMBL" id="GBP70441.1"/>
    </source>
</evidence>
<name>A0A4C1Y2J7_EUMVA</name>
<reference evidence="1 2" key="1">
    <citation type="journal article" date="2019" name="Commun. Biol.">
        <title>The bagworm genome reveals a unique fibroin gene that provides high tensile strength.</title>
        <authorList>
            <person name="Kono N."/>
            <person name="Nakamura H."/>
            <person name="Ohtoshi R."/>
            <person name="Tomita M."/>
            <person name="Numata K."/>
            <person name="Arakawa K."/>
        </authorList>
    </citation>
    <scope>NUCLEOTIDE SEQUENCE [LARGE SCALE GENOMIC DNA]</scope>
</reference>
<comment type="caution">
    <text evidence="1">The sequence shown here is derived from an EMBL/GenBank/DDBJ whole genome shotgun (WGS) entry which is preliminary data.</text>
</comment>
<dbReference type="EMBL" id="BGZK01001074">
    <property type="protein sequence ID" value="GBP70441.1"/>
    <property type="molecule type" value="Genomic_DNA"/>
</dbReference>
<protein>
    <submittedName>
        <fullName evidence="1">Uncharacterized protein</fullName>
    </submittedName>
</protein>
<dbReference type="Proteomes" id="UP000299102">
    <property type="component" value="Unassembled WGS sequence"/>
</dbReference>
<proteinExistence type="predicted"/>
<gene>
    <name evidence="1" type="ORF">EVAR_41586_1</name>
</gene>
<dbReference type="AlphaFoldDB" id="A0A4C1Y2J7"/>
<keyword evidence="2" id="KW-1185">Reference proteome</keyword>
<accession>A0A4C1Y2J7</accession>
<sequence length="93" mass="10409">MTVMKTMSKTSCRVVNCEGGAERVIWDFNPPTPAHRGSESADAYRRQFGDYDWGWSYSIRSGPSVFFSFILVKNILVNSPVVRFEPVTISIGG</sequence>
<organism evidence="1 2">
    <name type="scientific">Eumeta variegata</name>
    <name type="common">Bagworm moth</name>
    <name type="synonym">Eumeta japonica</name>
    <dbReference type="NCBI Taxonomy" id="151549"/>
    <lineage>
        <taxon>Eukaryota</taxon>
        <taxon>Metazoa</taxon>
        <taxon>Ecdysozoa</taxon>
        <taxon>Arthropoda</taxon>
        <taxon>Hexapoda</taxon>
        <taxon>Insecta</taxon>
        <taxon>Pterygota</taxon>
        <taxon>Neoptera</taxon>
        <taxon>Endopterygota</taxon>
        <taxon>Lepidoptera</taxon>
        <taxon>Glossata</taxon>
        <taxon>Ditrysia</taxon>
        <taxon>Tineoidea</taxon>
        <taxon>Psychidae</taxon>
        <taxon>Oiketicinae</taxon>
        <taxon>Eumeta</taxon>
    </lineage>
</organism>